<organism evidence="2 3">
    <name type="scientific">Paramuricea clavata</name>
    <name type="common">Red gorgonian</name>
    <name type="synonym">Violescent sea-whip</name>
    <dbReference type="NCBI Taxonomy" id="317549"/>
    <lineage>
        <taxon>Eukaryota</taxon>
        <taxon>Metazoa</taxon>
        <taxon>Cnidaria</taxon>
        <taxon>Anthozoa</taxon>
        <taxon>Octocorallia</taxon>
        <taxon>Malacalcyonacea</taxon>
        <taxon>Plexauridae</taxon>
        <taxon>Paramuricea</taxon>
    </lineage>
</organism>
<dbReference type="Gene3D" id="1.10.10.60">
    <property type="entry name" value="Homeodomain-like"/>
    <property type="match status" value="1"/>
</dbReference>
<dbReference type="Proteomes" id="UP001152795">
    <property type="component" value="Unassembled WGS sequence"/>
</dbReference>
<sequence>MASAEKKTRGTLWPDNATKCLIQLWSEETIQVSLDSCKTSRQTSNVYQILLHQLEEKGYKGYTLKEVINKIKKLRQKYKQEKDKAKRSGNGACKKWKFFNDIDLFLTTRHNVTPPVVVDTMAEDNSEMDNGQVEELDNRSGPVDIMVDKYGQGETSVYKCRSCDYEQEIRSSGVHVSEGGSVMVFSSEDEFHCPKCDSSENDQLPSKCSGSHHDSSHEGDPGPGASEEQLNNAGNEASKEKTLVLPKRKKKSNLQQPILKDIKNLKKSVLRENTSFGLNRCR</sequence>
<evidence type="ECO:0000313" key="3">
    <source>
        <dbReference type="Proteomes" id="UP001152795"/>
    </source>
</evidence>
<dbReference type="OrthoDB" id="5988602at2759"/>
<feature type="compositionally biased region" description="Basic and acidic residues" evidence="1">
    <location>
        <begin position="211"/>
        <end position="220"/>
    </location>
</feature>
<keyword evidence="3" id="KW-1185">Reference proteome</keyword>
<dbReference type="EMBL" id="CACRXK020001421">
    <property type="protein sequence ID" value="CAB3989026.1"/>
    <property type="molecule type" value="Genomic_DNA"/>
</dbReference>
<dbReference type="InterPro" id="IPR044822">
    <property type="entry name" value="Myb_DNA-bind_4"/>
</dbReference>
<dbReference type="Pfam" id="PF13837">
    <property type="entry name" value="Myb_DNA-bind_4"/>
    <property type="match status" value="1"/>
</dbReference>
<protein>
    <submittedName>
        <fullName evidence="2">Uncharacterized protein</fullName>
    </submittedName>
</protein>
<gene>
    <name evidence="2" type="ORF">PACLA_8A071760</name>
</gene>
<comment type="caution">
    <text evidence="2">The sequence shown here is derived from an EMBL/GenBank/DDBJ whole genome shotgun (WGS) entry which is preliminary data.</text>
</comment>
<name>A0A6S7GIU1_PARCT</name>
<reference evidence="2" key="1">
    <citation type="submission" date="2020-04" db="EMBL/GenBank/DDBJ databases">
        <authorList>
            <person name="Alioto T."/>
            <person name="Alioto T."/>
            <person name="Gomez Garrido J."/>
        </authorList>
    </citation>
    <scope>NUCLEOTIDE SEQUENCE</scope>
    <source>
        <strain evidence="2">A484AB</strain>
    </source>
</reference>
<dbReference type="PANTHER" id="PTHR47595">
    <property type="entry name" value="HEAT SHOCK 70 KDA PROTEIN 14"/>
    <property type="match status" value="1"/>
</dbReference>
<proteinExistence type="predicted"/>
<feature type="region of interest" description="Disordered" evidence="1">
    <location>
        <begin position="195"/>
        <end position="256"/>
    </location>
</feature>
<dbReference type="AlphaFoldDB" id="A0A6S7GIU1"/>
<accession>A0A6S7GIU1</accession>
<evidence type="ECO:0000313" key="2">
    <source>
        <dbReference type="EMBL" id="CAB3989026.1"/>
    </source>
</evidence>
<dbReference type="PANTHER" id="PTHR47595:SF1">
    <property type="entry name" value="MYB_SANT-LIKE DNA-BINDING DOMAIN-CONTAINING PROTEIN"/>
    <property type="match status" value="1"/>
</dbReference>
<evidence type="ECO:0000256" key="1">
    <source>
        <dbReference type="SAM" id="MobiDB-lite"/>
    </source>
</evidence>